<organism evidence="1 2">
    <name type="scientific">Mycolicibacterium moriokaense</name>
    <dbReference type="NCBI Taxonomy" id="39691"/>
    <lineage>
        <taxon>Bacteria</taxon>
        <taxon>Bacillati</taxon>
        <taxon>Actinomycetota</taxon>
        <taxon>Actinomycetes</taxon>
        <taxon>Mycobacteriales</taxon>
        <taxon>Mycobacteriaceae</taxon>
        <taxon>Mycolicibacterium</taxon>
    </lineage>
</organism>
<dbReference type="EMBL" id="AP022560">
    <property type="protein sequence ID" value="BBX04637.1"/>
    <property type="molecule type" value="Genomic_DNA"/>
</dbReference>
<keyword evidence="2" id="KW-1185">Reference proteome</keyword>
<dbReference type="Proteomes" id="UP000466681">
    <property type="component" value="Chromosome"/>
</dbReference>
<protein>
    <submittedName>
        <fullName evidence="1">Uncharacterized protein</fullName>
    </submittedName>
</protein>
<name>A0AAD1M870_9MYCO</name>
<gene>
    <name evidence="1" type="ORF">MMOR_55730</name>
</gene>
<accession>A0AAD1M870</accession>
<dbReference type="AlphaFoldDB" id="A0AAD1M870"/>
<proteinExistence type="predicted"/>
<reference evidence="1 2" key="1">
    <citation type="journal article" date="2019" name="Emerg. Microbes Infect.">
        <title>Comprehensive subspecies identification of 175 nontuberculous mycobacteria species based on 7547 genomic profiles.</title>
        <authorList>
            <person name="Matsumoto Y."/>
            <person name="Kinjo T."/>
            <person name="Motooka D."/>
            <person name="Nabeya D."/>
            <person name="Jung N."/>
            <person name="Uechi K."/>
            <person name="Horii T."/>
            <person name="Iida T."/>
            <person name="Fujita J."/>
            <person name="Nakamura S."/>
        </authorList>
    </citation>
    <scope>NUCLEOTIDE SEQUENCE [LARGE SCALE GENOMIC DNA]</scope>
    <source>
        <strain evidence="1 2">JCM 6375</strain>
    </source>
</reference>
<dbReference type="KEGG" id="mmor:MMOR_55730"/>
<evidence type="ECO:0000313" key="1">
    <source>
        <dbReference type="EMBL" id="BBX04637.1"/>
    </source>
</evidence>
<evidence type="ECO:0000313" key="2">
    <source>
        <dbReference type="Proteomes" id="UP000466681"/>
    </source>
</evidence>
<dbReference type="RefSeq" id="WP_083157833.1">
    <property type="nucleotide sequence ID" value="NZ_AP022560.1"/>
</dbReference>
<sequence length="60" mass="6183">MVDQGLFGLTCGCDLSAAVLGHLAQVLDEGTDPAFKVSHRLTALVGSREREVQAGNTLGG</sequence>